<reference evidence="2 3" key="2">
    <citation type="journal article" date="2019" name="G3 (Bethesda)">
        <title>Hybrid Assembly of the Genome of the Entomopathogenic Nematode Steinernema carpocapsae Identifies the X-Chromosome.</title>
        <authorList>
            <person name="Serra L."/>
            <person name="Macchietto M."/>
            <person name="Macias-Munoz A."/>
            <person name="McGill C.J."/>
            <person name="Rodriguez I.M."/>
            <person name="Rodriguez B."/>
            <person name="Murad R."/>
            <person name="Mortazavi A."/>
        </authorList>
    </citation>
    <scope>NUCLEOTIDE SEQUENCE [LARGE SCALE GENOMIC DNA]</scope>
    <source>
        <strain evidence="2 3">ALL</strain>
    </source>
</reference>
<accession>A0A4U5LVK8</accession>
<dbReference type="AlphaFoldDB" id="A0A4U5LVK8"/>
<keyword evidence="1" id="KW-0812">Transmembrane</keyword>
<dbReference type="Proteomes" id="UP000298663">
    <property type="component" value="Unassembled WGS sequence"/>
</dbReference>
<dbReference type="EMBL" id="AZBU02000011">
    <property type="protein sequence ID" value="TKR60189.1"/>
    <property type="molecule type" value="Genomic_DNA"/>
</dbReference>
<feature type="transmembrane region" description="Helical" evidence="1">
    <location>
        <begin position="74"/>
        <end position="94"/>
    </location>
</feature>
<name>A0A4U5LVK8_STECR</name>
<proteinExistence type="predicted"/>
<comment type="caution">
    <text evidence="2">The sequence shown here is derived from an EMBL/GenBank/DDBJ whole genome shotgun (WGS) entry which is preliminary data.</text>
</comment>
<evidence type="ECO:0000256" key="1">
    <source>
        <dbReference type="SAM" id="Phobius"/>
    </source>
</evidence>
<keyword evidence="1" id="KW-0472">Membrane</keyword>
<organism evidence="2 3">
    <name type="scientific">Steinernema carpocapsae</name>
    <name type="common">Entomopathogenic nematode</name>
    <dbReference type="NCBI Taxonomy" id="34508"/>
    <lineage>
        <taxon>Eukaryota</taxon>
        <taxon>Metazoa</taxon>
        <taxon>Ecdysozoa</taxon>
        <taxon>Nematoda</taxon>
        <taxon>Chromadorea</taxon>
        <taxon>Rhabditida</taxon>
        <taxon>Tylenchina</taxon>
        <taxon>Panagrolaimomorpha</taxon>
        <taxon>Strongyloidoidea</taxon>
        <taxon>Steinernematidae</taxon>
        <taxon>Steinernema</taxon>
    </lineage>
</organism>
<evidence type="ECO:0000313" key="3">
    <source>
        <dbReference type="Proteomes" id="UP000298663"/>
    </source>
</evidence>
<gene>
    <name evidence="2" type="ORF">L596_027477</name>
</gene>
<evidence type="ECO:0000313" key="2">
    <source>
        <dbReference type="EMBL" id="TKR60189.1"/>
    </source>
</evidence>
<reference evidence="2 3" key="1">
    <citation type="journal article" date="2015" name="Genome Biol.">
        <title>Comparative genomics of Steinernema reveals deeply conserved gene regulatory networks.</title>
        <authorList>
            <person name="Dillman A.R."/>
            <person name="Macchietto M."/>
            <person name="Porter C.F."/>
            <person name="Rogers A."/>
            <person name="Williams B."/>
            <person name="Antoshechkin I."/>
            <person name="Lee M.M."/>
            <person name="Goodwin Z."/>
            <person name="Lu X."/>
            <person name="Lewis E.E."/>
            <person name="Goodrich-Blair H."/>
            <person name="Stock S.P."/>
            <person name="Adams B.J."/>
            <person name="Sternberg P.W."/>
            <person name="Mortazavi A."/>
        </authorList>
    </citation>
    <scope>NUCLEOTIDE SEQUENCE [LARGE SCALE GENOMIC DNA]</scope>
    <source>
        <strain evidence="2 3">ALL</strain>
    </source>
</reference>
<protein>
    <submittedName>
        <fullName evidence="2">Uncharacterized protein</fullName>
    </submittedName>
</protein>
<keyword evidence="1" id="KW-1133">Transmembrane helix</keyword>
<keyword evidence="3" id="KW-1185">Reference proteome</keyword>
<sequence length="198" mass="22898">MVKESTFCRRLAARRRPASEVLFRVSRVPHIRFPSTQDVVDYPRPEQAVCRREYYNWCPELGTEELRRTAPDFFFVRLIASIAANYCVLSVLSVNQRFNDLAPSRSTISRPALTRFRLFVQCFRDPAPHHRSAIPQASRKNDTSGRQSVLTRKVNALPLKINVVLFAFLTVTLQKQCFQIKKYRGKPKSFFCEAVVLS</sequence>